<dbReference type="OrthoDB" id="8962338at2759"/>
<dbReference type="AlphaFoldDB" id="A0A3M0K188"/>
<dbReference type="EMBL" id="QRBI01000120">
    <property type="protein sequence ID" value="RMC06985.1"/>
    <property type="molecule type" value="Genomic_DNA"/>
</dbReference>
<name>A0A3M0K188_HIRRU</name>
<gene>
    <name evidence="2" type="ORF">DUI87_16438</name>
</gene>
<evidence type="ECO:0000313" key="2">
    <source>
        <dbReference type="EMBL" id="RMC06985.1"/>
    </source>
</evidence>
<accession>A0A3M0K188</accession>
<reference evidence="2 3" key="1">
    <citation type="submission" date="2018-07" db="EMBL/GenBank/DDBJ databases">
        <title>A high quality draft genome assembly of the barn swallow (H. rustica rustica).</title>
        <authorList>
            <person name="Formenti G."/>
            <person name="Chiara M."/>
            <person name="Poveda L."/>
            <person name="Francoijs K.-J."/>
            <person name="Bonisoli-Alquati A."/>
            <person name="Canova L."/>
            <person name="Gianfranceschi L."/>
            <person name="Horner D.S."/>
            <person name="Saino N."/>
        </authorList>
    </citation>
    <scope>NUCLEOTIDE SEQUENCE [LARGE SCALE GENOMIC DNA]</scope>
    <source>
        <strain evidence="2">Chelidonia</strain>
        <tissue evidence="2">Blood</tissue>
    </source>
</reference>
<proteinExistence type="predicted"/>
<comment type="caution">
    <text evidence="2">The sequence shown here is derived from an EMBL/GenBank/DDBJ whole genome shotgun (WGS) entry which is preliminary data.</text>
</comment>
<feature type="region of interest" description="Disordered" evidence="1">
    <location>
        <begin position="145"/>
        <end position="171"/>
    </location>
</feature>
<feature type="compositionally biased region" description="Basic and acidic residues" evidence="1">
    <location>
        <begin position="145"/>
        <end position="154"/>
    </location>
</feature>
<sequence length="171" mass="18858">MAFLPWGYLGFGLYKSVFGQKNDSGTPPRKTGVKKDQQDATKIYKICKKKPEVIYQLSIPDNPLLPKLKRDGFDGCAVRCMRSQLESCIQMEVVNDSESLWSSEKSGVPQGSILRPVLFSTFISDIGNEIRFALSKFADDTKLSGAVDKPEGGDASRGTRTSLRSRPMGLS</sequence>
<evidence type="ECO:0000256" key="1">
    <source>
        <dbReference type="SAM" id="MobiDB-lite"/>
    </source>
</evidence>
<dbReference type="STRING" id="333673.A0A3M0K188"/>
<protein>
    <recommendedName>
        <fullName evidence="4">Reverse transcriptase domain-containing protein</fullName>
    </recommendedName>
</protein>
<keyword evidence="3" id="KW-1185">Reference proteome</keyword>
<evidence type="ECO:0000313" key="3">
    <source>
        <dbReference type="Proteomes" id="UP000269221"/>
    </source>
</evidence>
<evidence type="ECO:0008006" key="4">
    <source>
        <dbReference type="Google" id="ProtNLM"/>
    </source>
</evidence>
<dbReference type="PANTHER" id="PTHR33332">
    <property type="entry name" value="REVERSE TRANSCRIPTASE DOMAIN-CONTAINING PROTEIN"/>
    <property type="match status" value="1"/>
</dbReference>
<organism evidence="2 3">
    <name type="scientific">Hirundo rustica rustica</name>
    <dbReference type="NCBI Taxonomy" id="333673"/>
    <lineage>
        <taxon>Eukaryota</taxon>
        <taxon>Metazoa</taxon>
        <taxon>Chordata</taxon>
        <taxon>Craniata</taxon>
        <taxon>Vertebrata</taxon>
        <taxon>Euteleostomi</taxon>
        <taxon>Archelosauria</taxon>
        <taxon>Archosauria</taxon>
        <taxon>Dinosauria</taxon>
        <taxon>Saurischia</taxon>
        <taxon>Theropoda</taxon>
        <taxon>Coelurosauria</taxon>
        <taxon>Aves</taxon>
        <taxon>Neognathae</taxon>
        <taxon>Neoaves</taxon>
        <taxon>Telluraves</taxon>
        <taxon>Australaves</taxon>
        <taxon>Passeriformes</taxon>
        <taxon>Sylvioidea</taxon>
        <taxon>Hirundinidae</taxon>
        <taxon>Hirundo</taxon>
    </lineage>
</organism>
<dbReference type="Proteomes" id="UP000269221">
    <property type="component" value="Unassembled WGS sequence"/>
</dbReference>